<dbReference type="InterPro" id="IPR021124">
    <property type="entry name" value="CRISPR-assoc_prot_Cas5"/>
</dbReference>
<dbReference type="InterPro" id="IPR013422">
    <property type="entry name" value="CRISPR-assoc_prot_Cas5_N"/>
</dbReference>
<dbReference type="RefSeq" id="WP_347439171.1">
    <property type="nucleotide sequence ID" value="NZ_CP089291.1"/>
</dbReference>
<dbReference type="Pfam" id="PF09704">
    <property type="entry name" value="Cas_Cas5d"/>
    <property type="match status" value="1"/>
</dbReference>
<dbReference type="Proteomes" id="UP000830167">
    <property type="component" value="Chromosome"/>
</dbReference>
<organism evidence="2 3">
    <name type="scientific">Fodinisporobacter ferrooxydans</name>
    <dbReference type="NCBI Taxonomy" id="2901836"/>
    <lineage>
        <taxon>Bacteria</taxon>
        <taxon>Bacillati</taxon>
        <taxon>Bacillota</taxon>
        <taxon>Bacilli</taxon>
        <taxon>Bacillales</taxon>
        <taxon>Alicyclobacillaceae</taxon>
        <taxon>Fodinisporobacter</taxon>
    </lineage>
</organism>
<keyword evidence="3" id="KW-1185">Reference proteome</keyword>
<accession>A0ABY4CPS7</accession>
<gene>
    <name evidence="2" type="primary">cas5</name>
    <name evidence="2" type="ORF">LSG31_10290</name>
</gene>
<dbReference type="EMBL" id="CP089291">
    <property type="protein sequence ID" value="UOF92503.1"/>
    <property type="molecule type" value="Genomic_DNA"/>
</dbReference>
<sequence length="233" mass="26676">MDVLTFRAKVPYECGFRKETAVNTHPTYPLPPFTAWTGLIANALGFAQDVPLPWEIQLAQGILQQGSMHQSLTLIHKRAHPSETRYLYQSTLVSKERIYYPAYEVMVYTPDTQGFTDIVECISDPKRPLYLGASDDLVEIYDIKIDSAIPVKSSTFHSIVPFELGKMLTEARVVQLPVRYEYQPDVLHRELFYFMPQVETVGNKIPDQPTTIELDRPIEGYQVKDRVVQFVSC</sequence>
<protein>
    <submittedName>
        <fullName evidence="2">CRISPR-associated protein Cas5</fullName>
    </submittedName>
</protein>
<keyword evidence="1" id="KW-0051">Antiviral defense</keyword>
<proteinExistence type="predicted"/>
<evidence type="ECO:0000256" key="1">
    <source>
        <dbReference type="ARBA" id="ARBA00023118"/>
    </source>
</evidence>
<reference evidence="2" key="1">
    <citation type="submission" date="2021-12" db="EMBL/GenBank/DDBJ databases">
        <title>Alicyclobacillaceae gen. nov., sp. nov., isolated from chalcocite enrichment system.</title>
        <authorList>
            <person name="Jiang Z."/>
        </authorList>
    </citation>
    <scope>NUCLEOTIDE SEQUENCE</scope>
    <source>
        <strain evidence="2">MYW30-H2</strain>
    </source>
</reference>
<dbReference type="NCBIfam" id="TIGR02593">
    <property type="entry name" value="CRISPR_cas5"/>
    <property type="match status" value="1"/>
</dbReference>
<name>A0ABY4CPS7_9BACL</name>
<evidence type="ECO:0000313" key="3">
    <source>
        <dbReference type="Proteomes" id="UP000830167"/>
    </source>
</evidence>
<evidence type="ECO:0000313" key="2">
    <source>
        <dbReference type="EMBL" id="UOF92503.1"/>
    </source>
</evidence>